<evidence type="ECO:0000256" key="6">
    <source>
        <dbReference type="SAM" id="Phobius"/>
    </source>
</evidence>
<gene>
    <name evidence="8" type="ORF">FH034_07915</name>
</gene>
<feature type="non-terminal residue" evidence="8">
    <location>
        <position position="330"/>
    </location>
</feature>
<organism evidence="8 9">
    <name type="scientific">Campylobacter jejuni</name>
    <dbReference type="NCBI Taxonomy" id="197"/>
    <lineage>
        <taxon>Bacteria</taxon>
        <taxon>Pseudomonadati</taxon>
        <taxon>Campylobacterota</taxon>
        <taxon>Epsilonproteobacteria</taxon>
        <taxon>Campylobacterales</taxon>
        <taxon>Campylobacteraceae</taxon>
        <taxon>Campylobacter</taxon>
    </lineage>
</organism>
<dbReference type="InterPro" id="IPR029151">
    <property type="entry name" value="Sensor-like_sf"/>
</dbReference>
<evidence type="ECO:0000256" key="5">
    <source>
        <dbReference type="ARBA" id="ARBA00023136"/>
    </source>
</evidence>
<comment type="subcellular location">
    <subcellularLocation>
        <location evidence="1">Cell membrane</location>
        <topology evidence="1">Multi-pass membrane protein</topology>
    </subcellularLocation>
</comment>
<feature type="transmembrane region" description="Helical" evidence="6">
    <location>
        <begin position="281"/>
        <end position="300"/>
    </location>
</feature>
<dbReference type="AlphaFoldDB" id="A0A5C4YER8"/>
<dbReference type="Proteomes" id="UP000312397">
    <property type="component" value="Unassembled WGS sequence"/>
</dbReference>
<keyword evidence="2" id="KW-1003">Cell membrane</keyword>
<keyword evidence="4 6" id="KW-1133">Transmembrane helix</keyword>
<dbReference type="EMBL" id="VEVS01000032">
    <property type="protein sequence ID" value="TNO40949.1"/>
    <property type="molecule type" value="Genomic_DNA"/>
</dbReference>
<feature type="domain" description="Cache" evidence="7">
    <location>
        <begin position="38"/>
        <end position="251"/>
    </location>
</feature>
<keyword evidence="3 6" id="KW-0812">Transmembrane</keyword>
<evidence type="ECO:0000256" key="1">
    <source>
        <dbReference type="ARBA" id="ARBA00004651"/>
    </source>
</evidence>
<evidence type="ECO:0000256" key="2">
    <source>
        <dbReference type="ARBA" id="ARBA00022475"/>
    </source>
</evidence>
<keyword evidence="5 6" id="KW-0472">Membrane</keyword>
<dbReference type="GO" id="GO:0005886">
    <property type="term" value="C:plasma membrane"/>
    <property type="evidence" value="ECO:0007669"/>
    <property type="project" value="UniProtKB-SubCell"/>
</dbReference>
<dbReference type="Gene3D" id="3.30.450.20">
    <property type="entry name" value="PAS domain"/>
    <property type="match status" value="1"/>
</dbReference>
<name>A0A5C4YER8_CAMJU</name>
<proteinExistence type="predicted"/>
<dbReference type="CDD" id="cd12913">
    <property type="entry name" value="PDC1_MCP_like"/>
    <property type="match status" value="1"/>
</dbReference>
<dbReference type="InterPro" id="IPR033479">
    <property type="entry name" value="dCache_1"/>
</dbReference>
<evidence type="ECO:0000313" key="9">
    <source>
        <dbReference type="Proteomes" id="UP000312397"/>
    </source>
</evidence>
<reference evidence="8 9" key="1">
    <citation type="submission" date="2019-06" db="EMBL/GenBank/DDBJ databases">
        <title>Epidemiology of MDR Campylobacter spp.</title>
        <authorList>
            <person name="Addetia A."/>
            <person name="Greninger A."/>
            <person name="Fang F."/>
        </authorList>
    </citation>
    <scope>NUCLEOTIDE SEQUENCE [LARGE SCALE GENOMIC DNA]</scope>
    <source>
        <strain evidence="8 9">HMC314</strain>
    </source>
</reference>
<feature type="transmembrane region" description="Helical" evidence="6">
    <location>
        <begin position="12"/>
        <end position="32"/>
    </location>
</feature>
<protein>
    <submittedName>
        <fullName evidence="8">Methyl-accepting chemotaxis protein</fullName>
    </submittedName>
</protein>
<accession>A0A5C4YER8</accession>
<sequence length="330" mass="36543">MKSSISTKLTILIGILIVLALGISSVVTYLNFLNHSRSLFQNNQMIVLKNAATVFENENANKQRSMQALAQDLAKNLNNEKEIYAILAEAKNLALFDSTFFGYDKMGKTYLSNGDYLDLSKNYDVTTRAWYKGVKENNGVVITPPYLSRSTGNIAIGYGIPVVVEGKIVGVVGSEYNLANYGKDVLSVGRSQSTYTAVYDPQGTILFHDKTELILKTNTLSTNISKIINQNTALLNAKTPFVTDNGEGEQYEIFCRNVVSDFYRICTLTQSKIHSDIANEILFEQIITGIIAIIIALILIRFSISRSLSPLAAIQTGLTSFFDFINHKTK</sequence>
<comment type="caution">
    <text evidence="8">The sequence shown here is derived from an EMBL/GenBank/DDBJ whole genome shotgun (WGS) entry which is preliminary data.</text>
</comment>
<dbReference type="SUPFAM" id="SSF103190">
    <property type="entry name" value="Sensory domain-like"/>
    <property type="match status" value="1"/>
</dbReference>
<evidence type="ECO:0000313" key="8">
    <source>
        <dbReference type="EMBL" id="TNO40949.1"/>
    </source>
</evidence>
<dbReference type="RefSeq" id="WP_251831692.1">
    <property type="nucleotide sequence ID" value="NZ_VEVS01000032.1"/>
</dbReference>
<evidence type="ECO:0000256" key="4">
    <source>
        <dbReference type="ARBA" id="ARBA00022989"/>
    </source>
</evidence>
<dbReference type="Pfam" id="PF02743">
    <property type="entry name" value="dCache_1"/>
    <property type="match status" value="1"/>
</dbReference>
<evidence type="ECO:0000259" key="7">
    <source>
        <dbReference type="Pfam" id="PF02743"/>
    </source>
</evidence>
<evidence type="ECO:0000256" key="3">
    <source>
        <dbReference type="ARBA" id="ARBA00022692"/>
    </source>
</evidence>